<dbReference type="Gramene" id="NC1G0128330.1">
    <property type="protein sequence ID" value="NC1G0128330.1:cds"/>
    <property type="gene ID" value="NC1G0128330"/>
</dbReference>
<reference evidence="3" key="1">
    <citation type="submission" date="2019-09" db="EMBL/GenBank/DDBJ databases">
        <authorList>
            <person name="Zhang L."/>
        </authorList>
    </citation>
    <scope>NUCLEOTIDE SEQUENCE</scope>
</reference>
<gene>
    <name evidence="3" type="ORF">NYM_LOCUS1650</name>
</gene>
<organism evidence="3">
    <name type="scientific">Nymphaea colorata</name>
    <name type="common">pocket water lily</name>
    <dbReference type="NCBI Taxonomy" id="210225"/>
    <lineage>
        <taxon>Eukaryota</taxon>
        <taxon>Viridiplantae</taxon>
        <taxon>Streptophyta</taxon>
        <taxon>Embryophyta</taxon>
        <taxon>Tracheophyta</taxon>
        <taxon>Spermatophyta</taxon>
        <taxon>Magnoliopsida</taxon>
        <taxon>Nymphaeales</taxon>
        <taxon>Nymphaeaceae</taxon>
        <taxon>Nymphaea</taxon>
    </lineage>
</organism>
<dbReference type="OrthoDB" id="1925472at2759"/>
<sequence length="108" mass="12302">MASETRKDGGDSEAVAGPRWMEMVKERWQAIREHAETYPFVWASYILVYGGVGVYMTYRWRKLRKTEERVRALHEHLKKLVEADEAAASKSSLATAEGIAEKVEKKGS</sequence>
<dbReference type="OMA" id="MSWKEKF"/>
<keyword evidence="2" id="KW-0472">Membrane</keyword>
<evidence type="ECO:0000256" key="2">
    <source>
        <dbReference type="SAM" id="Phobius"/>
    </source>
</evidence>
<dbReference type="AlphaFoldDB" id="A0A5K0VY02"/>
<keyword evidence="2" id="KW-1133">Transmembrane helix</keyword>
<accession>A0A5K0VY02</accession>
<proteinExistence type="predicted"/>
<evidence type="ECO:0000313" key="3">
    <source>
        <dbReference type="EMBL" id="VVV46279.1"/>
    </source>
</evidence>
<feature type="region of interest" description="Disordered" evidence="1">
    <location>
        <begin position="89"/>
        <end position="108"/>
    </location>
</feature>
<dbReference type="EMBL" id="LR721774">
    <property type="protein sequence ID" value="VVV46279.1"/>
    <property type="molecule type" value="Genomic_DNA"/>
</dbReference>
<feature type="transmembrane region" description="Helical" evidence="2">
    <location>
        <begin position="40"/>
        <end position="58"/>
    </location>
</feature>
<protein>
    <submittedName>
        <fullName evidence="3">Uncharacterized protein</fullName>
    </submittedName>
</protein>
<evidence type="ECO:0000256" key="1">
    <source>
        <dbReference type="SAM" id="MobiDB-lite"/>
    </source>
</evidence>
<dbReference type="PANTHER" id="PTHR36794">
    <property type="entry name" value="TRANSMEMBRANE PROTEIN"/>
    <property type="match status" value="1"/>
</dbReference>
<name>A0A5K0VY02_9MAGN</name>
<keyword evidence="2" id="KW-0812">Transmembrane</keyword>
<dbReference type="PANTHER" id="PTHR36794:SF1">
    <property type="entry name" value="TRANSMEMBRANE PROTEIN"/>
    <property type="match status" value="1"/>
</dbReference>
<feature type="compositionally biased region" description="Basic and acidic residues" evidence="1">
    <location>
        <begin position="99"/>
        <end position="108"/>
    </location>
</feature>